<feature type="region of interest" description="Disordered" evidence="1">
    <location>
        <begin position="535"/>
        <end position="624"/>
    </location>
</feature>
<feature type="region of interest" description="Disordered" evidence="1">
    <location>
        <begin position="484"/>
        <end position="521"/>
    </location>
</feature>
<accession>A0A9N8F5K1</accession>
<evidence type="ECO:0000313" key="2">
    <source>
        <dbReference type="EMBL" id="CAB9531305.1"/>
    </source>
</evidence>
<gene>
    <name evidence="2" type="ORF">SEMRO_3409_G347720.1</name>
</gene>
<protein>
    <submittedName>
        <fullName evidence="2">SnoaL-like polyketide cyclase</fullName>
    </submittedName>
</protein>
<feature type="compositionally biased region" description="Basic and acidic residues" evidence="1">
    <location>
        <begin position="567"/>
        <end position="584"/>
    </location>
</feature>
<dbReference type="Pfam" id="PF07366">
    <property type="entry name" value="SnoaL"/>
    <property type="match status" value="1"/>
</dbReference>
<dbReference type="GO" id="GO:0030638">
    <property type="term" value="P:polyketide metabolic process"/>
    <property type="evidence" value="ECO:0007669"/>
    <property type="project" value="InterPro"/>
</dbReference>
<dbReference type="InterPro" id="IPR009959">
    <property type="entry name" value="Cyclase_SnoaL-like"/>
</dbReference>
<dbReference type="AlphaFoldDB" id="A0A9N8F5K1"/>
<evidence type="ECO:0000256" key="1">
    <source>
        <dbReference type="SAM" id="MobiDB-lite"/>
    </source>
</evidence>
<feature type="region of interest" description="Disordered" evidence="1">
    <location>
        <begin position="188"/>
        <end position="210"/>
    </location>
</feature>
<dbReference type="EMBL" id="CAICTM010003407">
    <property type="protein sequence ID" value="CAB9531305.1"/>
    <property type="molecule type" value="Genomic_DNA"/>
</dbReference>
<reference evidence="2" key="1">
    <citation type="submission" date="2020-06" db="EMBL/GenBank/DDBJ databases">
        <authorList>
            <consortium name="Plant Systems Biology data submission"/>
        </authorList>
    </citation>
    <scope>NUCLEOTIDE SEQUENCE</scope>
    <source>
        <strain evidence="2">D6</strain>
    </source>
</reference>
<comment type="caution">
    <text evidence="2">The sequence shown here is derived from an EMBL/GenBank/DDBJ whole genome shotgun (WGS) entry which is preliminary data.</text>
</comment>
<dbReference type="Proteomes" id="UP001153069">
    <property type="component" value="Unassembled WGS sequence"/>
</dbReference>
<feature type="compositionally biased region" description="Basic and acidic residues" evidence="1">
    <location>
        <begin position="192"/>
        <end position="203"/>
    </location>
</feature>
<sequence length="624" mass="67881">MRLSSDGSESFSLVGDDFSFQSEGRSLLKLDIHSDKGYSHTRNIQLNQLLNKAGEIAFRRLVGLIRRGSSSAVGLSHVKPDDLSVLISYCSKDDDNGSSIVIGSNEELRHAIMDMDTNSDVLPLKVVITGPPKEEEEPAITQEPCDEEDEESRHDAILTAIGAMEARLSCQLTTVVGATEGRLQQTILLSQPKEKEEKEDPPKKSAATITEPEDVNSKTRVVVQQFIADVWNGSSDQKTAITQVCDPRVRLSGAAQWDIHSTTNSSSSTLLQRVGIDGLTSRVAPVHQSLKNYMCEIHSMVVEGNKAYCRLRHYGEHTKRPIMGFEPTGREVSWTGAMEFTLSSETGKIQTVWELGDMNLKAVLEENATMQQRQYFGDNQNNININGDDSVATAQAFPASDVASVDDIGSVAAVVAQTREHVDDISSVAAVVAPAAAAREPQAFARRHSSLCRPVNRARVLGFLKNVTTIPVAEVTTAECEWVQQPGRCDPPSNTEEASEDPPGTLEEDEYAEDDASQADSVPSLVESVGLEPPMLIHGSATGQHHEGSHDAEDASEYDTETNVHVVAEEQPEHFDIGEGETQRSDPPSETESTVDDQSAVDDQTDVEAEDADTKDNNEEEGEG</sequence>
<dbReference type="Gene3D" id="3.10.450.50">
    <property type="match status" value="1"/>
</dbReference>
<feature type="compositionally biased region" description="Acidic residues" evidence="1">
    <location>
        <begin position="506"/>
        <end position="517"/>
    </location>
</feature>
<organism evidence="2 3">
    <name type="scientific">Seminavis robusta</name>
    <dbReference type="NCBI Taxonomy" id="568900"/>
    <lineage>
        <taxon>Eukaryota</taxon>
        <taxon>Sar</taxon>
        <taxon>Stramenopiles</taxon>
        <taxon>Ochrophyta</taxon>
        <taxon>Bacillariophyta</taxon>
        <taxon>Bacillariophyceae</taxon>
        <taxon>Bacillariophycidae</taxon>
        <taxon>Naviculales</taxon>
        <taxon>Naviculaceae</taxon>
        <taxon>Seminavis</taxon>
    </lineage>
</organism>
<feature type="compositionally biased region" description="Acidic residues" evidence="1">
    <location>
        <begin position="593"/>
        <end position="611"/>
    </location>
</feature>
<evidence type="ECO:0000313" key="3">
    <source>
        <dbReference type="Proteomes" id="UP001153069"/>
    </source>
</evidence>
<feature type="compositionally biased region" description="Basic and acidic residues" evidence="1">
    <location>
        <begin position="544"/>
        <end position="553"/>
    </location>
</feature>
<keyword evidence="3" id="KW-1185">Reference proteome</keyword>
<dbReference type="InterPro" id="IPR032710">
    <property type="entry name" value="NTF2-like_dom_sf"/>
</dbReference>
<dbReference type="SUPFAM" id="SSF54427">
    <property type="entry name" value="NTF2-like"/>
    <property type="match status" value="1"/>
</dbReference>
<proteinExistence type="predicted"/>
<name>A0A9N8F5K1_9STRA</name>